<dbReference type="Proteomes" id="UP000188320">
    <property type="component" value="Unassembled WGS sequence"/>
</dbReference>
<protein>
    <recommendedName>
        <fullName evidence="2">SGF29 C-terminal domain-containing protein</fullName>
    </recommendedName>
</protein>
<evidence type="ECO:0000256" key="1">
    <source>
        <dbReference type="SAM" id="MobiDB-lite"/>
    </source>
</evidence>
<feature type="region of interest" description="Disordered" evidence="1">
    <location>
        <begin position="693"/>
        <end position="715"/>
    </location>
</feature>
<dbReference type="Pfam" id="PF07039">
    <property type="entry name" value="SGF29_Tudor"/>
    <property type="match status" value="2"/>
</dbReference>
<feature type="compositionally biased region" description="Low complexity" evidence="1">
    <location>
        <begin position="396"/>
        <end position="414"/>
    </location>
</feature>
<feature type="compositionally biased region" description="Basic and acidic residues" evidence="1">
    <location>
        <begin position="252"/>
        <end position="267"/>
    </location>
</feature>
<feature type="compositionally biased region" description="Basic and acidic residues" evidence="1">
    <location>
        <begin position="176"/>
        <end position="190"/>
    </location>
</feature>
<gene>
    <name evidence="3" type="ORF">AX774_g98</name>
</gene>
<organism evidence="3 4">
    <name type="scientific">Zancudomyces culisetae</name>
    <name type="common">Gut fungus</name>
    <name type="synonym">Smittium culisetae</name>
    <dbReference type="NCBI Taxonomy" id="1213189"/>
    <lineage>
        <taxon>Eukaryota</taxon>
        <taxon>Fungi</taxon>
        <taxon>Fungi incertae sedis</taxon>
        <taxon>Zoopagomycota</taxon>
        <taxon>Kickxellomycotina</taxon>
        <taxon>Harpellomycetes</taxon>
        <taxon>Harpellales</taxon>
        <taxon>Legeriomycetaceae</taxon>
        <taxon>Zancudomyces</taxon>
    </lineage>
</organism>
<evidence type="ECO:0000313" key="3">
    <source>
        <dbReference type="EMBL" id="OMH86340.1"/>
    </source>
</evidence>
<reference evidence="4" key="1">
    <citation type="submission" date="2017-01" db="EMBL/GenBank/DDBJ databases">
        <authorList>
            <person name="Wang Y."/>
            <person name="White M."/>
            <person name="Kvist S."/>
            <person name="Moncalvo J.-M."/>
        </authorList>
    </citation>
    <scope>NUCLEOTIDE SEQUENCE [LARGE SCALE GENOMIC DNA]</scope>
    <source>
        <strain evidence="4">COL-18-3</strain>
    </source>
</reference>
<dbReference type="InterPro" id="IPR010750">
    <property type="entry name" value="SGF29_tudor-like_dom"/>
</dbReference>
<evidence type="ECO:0000259" key="2">
    <source>
        <dbReference type="PROSITE" id="PS51518"/>
    </source>
</evidence>
<dbReference type="InterPro" id="IPR047288">
    <property type="entry name" value="Tudor_SGF29_rpt1"/>
</dbReference>
<feature type="compositionally biased region" description="Basic and acidic residues" evidence="1">
    <location>
        <begin position="418"/>
        <end position="436"/>
    </location>
</feature>
<dbReference type="PROSITE" id="PS51518">
    <property type="entry name" value="SGF29_C"/>
    <property type="match status" value="1"/>
</dbReference>
<dbReference type="AlphaFoldDB" id="A0A1R1PZE9"/>
<feature type="region of interest" description="Disordered" evidence="1">
    <location>
        <begin position="114"/>
        <end position="608"/>
    </location>
</feature>
<feature type="compositionally biased region" description="Low complexity" evidence="1">
    <location>
        <begin position="693"/>
        <end position="705"/>
    </location>
</feature>
<name>A0A1R1PZE9_ZANCU</name>
<accession>A0A1R1PZE9</accession>
<feature type="compositionally biased region" description="Gly residues" evidence="1">
    <location>
        <begin position="351"/>
        <end position="370"/>
    </location>
</feature>
<feature type="compositionally biased region" description="Basic and acidic residues" evidence="1">
    <location>
        <begin position="554"/>
        <end position="572"/>
    </location>
</feature>
<feature type="compositionally biased region" description="Basic and acidic residues" evidence="1">
    <location>
        <begin position="116"/>
        <end position="135"/>
    </location>
</feature>
<keyword evidence="4" id="KW-1185">Reference proteome</keyword>
<proteinExistence type="predicted"/>
<feature type="domain" description="SGF29 C-terminal" evidence="2">
    <location>
        <begin position="615"/>
        <end position="821"/>
    </location>
</feature>
<comment type="caution">
    <text evidence="3">The sequence shown here is derived from an EMBL/GenBank/DDBJ whole genome shotgun (WGS) entry which is preliminary data.</text>
</comment>
<dbReference type="OrthoDB" id="10265994at2759"/>
<dbReference type="CDD" id="cd20393">
    <property type="entry name" value="Tudor_SGF29_rpt1"/>
    <property type="match status" value="1"/>
</dbReference>
<dbReference type="Gene3D" id="2.30.30.140">
    <property type="match status" value="2"/>
</dbReference>
<feature type="compositionally biased region" description="Low complexity" evidence="1">
    <location>
        <begin position="437"/>
        <end position="472"/>
    </location>
</feature>
<sequence>MMAHEQATTINGMELLNTQEKVGELLKIINGVYKKYHENDQDWSKISEKDKETLPETYEMAITETKKEIHLIEDLLKRIELYSEKDGICGGEDKEIENDKEKVSKVVTKVVGGKSTRLDNNDSKDTQGYDDERVRGGRSISENAMNTGSSETDAGKTGDSEAGAITKGGVVVGAEDGERYEKEEESKKGGGDQASKNSGDGKGQDIIQSEEDSGKVKQEFNLKLYFKDEDQGQEETTKPKKEIATGGLNRRIKLEKGESGDFEEKGGKGLKSRQSGKGVDSRTRKEPSYVQGNTGQKGDRYEGEGYKSSGNKKGSNENENKDKALEDESSEEEKATQWDTKVANMKDGSGHTKGQGSIGIGAGIGAGTDGGRAKLGSRNVGKGNYREKTITMERVSTGTAESTPTEPTTPTTTSLGADRGRSMERGHESKVLEEGRNSGSPSSHTSTSNSSNSYPTPRSRQPVSQSPYISQPQPQPQPQPQSQSQPQPRTSVSTKDKGRSFRQLDFSRDRKTPVHIQTPPKEPVRTATDEKLSEQPIATQVVGAEQQTTAGTKRGSENIDKGGIEAGLRSKETANGPVKRTRTGDSGGEQGSTDIKRRSGSVSASATEPTGVTDFAHLIKVGSYVAAKMPSEDDPNGEWILAIVRTISADKKKYTVEDVDEISDLSQKAKTASPNLHVLSRAQVIFVSDPFTAAGDSSAATSTTTSRRKASHASTALSPADKQVYASKKSIITGDRVLGIYPNTTVFYRGEIIKTGSNPGPSDLPHFINGSLATADHHPAVITFLKKWESNYAGKPFFTILFDNDDGRLTDVPSILVLKEN</sequence>
<dbReference type="EMBL" id="LSSK01000008">
    <property type="protein sequence ID" value="OMH86340.1"/>
    <property type="molecule type" value="Genomic_DNA"/>
</dbReference>
<feature type="compositionally biased region" description="Basic and acidic residues" evidence="1">
    <location>
        <begin position="522"/>
        <end position="533"/>
    </location>
</feature>
<feature type="compositionally biased region" description="Basic and acidic residues" evidence="1">
    <location>
        <begin position="212"/>
        <end position="243"/>
    </location>
</feature>
<feature type="compositionally biased region" description="Polar residues" evidence="1">
    <location>
        <begin position="140"/>
        <end position="152"/>
    </location>
</feature>
<evidence type="ECO:0000313" key="4">
    <source>
        <dbReference type="Proteomes" id="UP000188320"/>
    </source>
</evidence>
<feature type="compositionally biased region" description="Basic and acidic residues" evidence="1">
    <location>
        <begin position="314"/>
        <end position="336"/>
    </location>
</feature>